<comment type="catalytic activity">
    <reaction evidence="11">
        <text>(S)-methylmalonyl-CoA + H(+) = propanoyl-CoA + CO2</text>
        <dbReference type="Rhea" id="RHEA:61340"/>
        <dbReference type="ChEBI" id="CHEBI:15378"/>
        <dbReference type="ChEBI" id="CHEBI:16526"/>
        <dbReference type="ChEBI" id="CHEBI:57327"/>
        <dbReference type="ChEBI" id="CHEBI:57392"/>
        <dbReference type="EC" id="4.1.1.94"/>
    </reaction>
    <physiologicalReaction direction="left-to-right" evidence="11">
        <dbReference type="Rhea" id="RHEA:61341"/>
    </physiologicalReaction>
</comment>
<name>A0A507FIY3_9FUNG</name>
<evidence type="ECO:0000256" key="3">
    <source>
        <dbReference type="ARBA" id="ARBA00022490"/>
    </source>
</evidence>
<comment type="similarity">
    <text evidence="2 13">Belongs to the enoyl-CoA hydratase/isomerase family.</text>
</comment>
<evidence type="ECO:0000256" key="13">
    <source>
        <dbReference type="RuleBase" id="RU003707"/>
    </source>
</evidence>
<evidence type="ECO:0000256" key="2">
    <source>
        <dbReference type="ARBA" id="ARBA00005254"/>
    </source>
</evidence>
<proteinExistence type="inferred from homology"/>
<dbReference type="InterPro" id="IPR029045">
    <property type="entry name" value="ClpP/crotonase-like_dom_sf"/>
</dbReference>
<dbReference type="Pfam" id="PF00378">
    <property type="entry name" value="ECH_1"/>
    <property type="match status" value="1"/>
</dbReference>
<comment type="caution">
    <text evidence="14">The sequence shown here is derived from an EMBL/GenBank/DDBJ whole genome shotgun (WGS) entry which is preliminary data.</text>
</comment>
<evidence type="ECO:0000256" key="12">
    <source>
        <dbReference type="ARBA" id="ARBA00056546"/>
    </source>
</evidence>
<dbReference type="AlphaFoldDB" id="A0A507FIY3"/>
<evidence type="ECO:0000256" key="9">
    <source>
        <dbReference type="ARBA" id="ARBA00042052"/>
    </source>
</evidence>
<evidence type="ECO:0000256" key="7">
    <source>
        <dbReference type="ARBA" id="ARBA00038883"/>
    </source>
</evidence>
<evidence type="ECO:0000256" key="1">
    <source>
        <dbReference type="ARBA" id="ARBA00004514"/>
    </source>
</evidence>
<evidence type="ECO:0000256" key="6">
    <source>
        <dbReference type="ARBA" id="ARBA00036541"/>
    </source>
</evidence>
<dbReference type="EC" id="4.1.1.94" evidence="7"/>
<dbReference type="GO" id="GO:0004492">
    <property type="term" value="F:methyl/ethyl malonyl-CoA decarboxylase activity"/>
    <property type="evidence" value="ECO:0007669"/>
    <property type="project" value="UniProtKB-EC"/>
</dbReference>
<organism evidence="14 15">
    <name type="scientific">Chytriomyces confervae</name>
    <dbReference type="NCBI Taxonomy" id="246404"/>
    <lineage>
        <taxon>Eukaryota</taxon>
        <taxon>Fungi</taxon>
        <taxon>Fungi incertae sedis</taxon>
        <taxon>Chytridiomycota</taxon>
        <taxon>Chytridiomycota incertae sedis</taxon>
        <taxon>Chytridiomycetes</taxon>
        <taxon>Chytridiales</taxon>
        <taxon>Chytriomycetaceae</taxon>
        <taxon>Chytriomyces</taxon>
    </lineage>
</organism>
<protein>
    <recommendedName>
        <fullName evidence="8">Ethylmalonyl-CoA decarboxylase</fullName>
        <ecNumber evidence="7">4.1.1.94</ecNumber>
    </recommendedName>
    <alternativeName>
        <fullName evidence="10">Enoyl-CoA hydratase domain-containing protein 1</fullName>
    </alternativeName>
    <alternativeName>
        <fullName evidence="9">Methylmalonyl-CoA decarboxylase</fullName>
    </alternativeName>
</protein>
<evidence type="ECO:0000256" key="5">
    <source>
        <dbReference type="ARBA" id="ARBA00036343"/>
    </source>
</evidence>
<evidence type="ECO:0000313" key="15">
    <source>
        <dbReference type="Proteomes" id="UP000320333"/>
    </source>
</evidence>
<evidence type="ECO:0000256" key="10">
    <source>
        <dbReference type="ARBA" id="ARBA00042182"/>
    </source>
</evidence>
<reference evidence="14 15" key="1">
    <citation type="journal article" date="2019" name="Sci. Rep.">
        <title>Comparative genomics of chytrid fungi reveal insights into the obligate biotrophic and pathogenic lifestyle of Synchytrium endobioticum.</title>
        <authorList>
            <person name="van de Vossenberg B.T.L.H."/>
            <person name="Warris S."/>
            <person name="Nguyen H.D.T."/>
            <person name="van Gent-Pelzer M.P.E."/>
            <person name="Joly D.L."/>
            <person name="van de Geest H.C."/>
            <person name="Bonants P.J.M."/>
            <person name="Smith D.S."/>
            <person name="Levesque C.A."/>
            <person name="van der Lee T.A.J."/>
        </authorList>
    </citation>
    <scope>NUCLEOTIDE SEQUENCE [LARGE SCALE GENOMIC DNA]</scope>
    <source>
        <strain evidence="14 15">CBS 675.73</strain>
    </source>
</reference>
<keyword evidence="3" id="KW-0963">Cytoplasm</keyword>
<evidence type="ECO:0000256" key="8">
    <source>
        <dbReference type="ARBA" id="ARBA00039903"/>
    </source>
</evidence>
<dbReference type="SUPFAM" id="SSF52096">
    <property type="entry name" value="ClpP/crotonase"/>
    <property type="match status" value="1"/>
</dbReference>
<comment type="function">
    <text evidence="12">Decarboxylates ethylmalonyl-CoA, a potentially toxic metabolite, to form butyryl-CoA, suggesting it might be involved in metabolite proofreading. Acts preferentially on (S)-ethylmalonyl-CoA but also has some activity on the (R)-isomer. Also has methylmalonyl-CoA decarboxylase activity at lower level.</text>
</comment>
<accession>A0A507FIY3</accession>
<dbReference type="Proteomes" id="UP000320333">
    <property type="component" value="Unassembled WGS sequence"/>
</dbReference>
<dbReference type="PANTHER" id="PTHR11941:SF27">
    <property type="entry name" value="ETHYLMALONYL-COA DECARBOXYLASE"/>
    <property type="match status" value="1"/>
</dbReference>
<dbReference type="InterPro" id="IPR018376">
    <property type="entry name" value="Enoyl-CoA_hyd/isom_CS"/>
</dbReference>
<dbReference type="EMBL" id="QEAP01000072">
    <property type="protein sequence ID" value="TPX75670.1"/>
    <property type="molecule type" value="Genomic_DNA"/>
</dbReference>
<dbReference type="PROSITE" id="PS00166">
    <property type="entry name" value="ENOYL_COA_HYDRATASE"/>
    <property type="match status" value="1"/>
</dbReference>
<comment type="catalytic activity">
    <reaction evidence="6">
        <text>(2R)-ethylmalonyl-CoA + H(+) = butanoyl-CoA + CO2</text>
        <dbReference type="Rhea" id="RHEA:59540"/>
        <dbReference type="ChEBI" id="CHEBI:15378"/>
        <dbReference type="ChEBI" id="CHEBI:16526"/>
        <dbReference type="ChEBI" id="CHEBI:57371"/>
        <dbReference type="ChEBI" id="CHEBI:85316"/>
        <dbReference type="EC" id="4.1.1.94"/>
    </reaction>
    <physiologicalReaction direction="left-to-right" evidence="6">
        <dbReference type="Rhea" id="RHEA:59541"/>
    </physiologicalReaction>
</comment>
<comment type="catalytic activity">
    <reaction evidence="5">
        <text>(2S)-ethylmalonyl-CoA + H(+) = butanoyl-CoA + CO2</text>
        <dbReference type="Rhea" id="RHEA:32131"/>
        <dbReference type="ChEBI" id="CHEBI:15378"/>
        <dbReference type="ChEBI" id="CHEBI:16526"/>
        <dbReference type="ChEBI" id="CHEBI:57371"/>
        <dbReference type="ChEBI" id="CHEBI:60909"/>
        <dbReference type="EC" id="4.1.1.94"/>
    </reaction>
    <physiologicalReaction direction="left-to-right" evidence="5">
        <dbReference type="Rhea" id="RHEA:32132"/>
    </physiologicalReaction>
</comment>
<dbReference type="GO" id="GO:0006635">
    <property type="term" value="P:fatty acid beta-oxidation"/>
    <property type="evidence" value="ECO:0007669"/>
    <property type="project" value="TreeGrafter"/>
</dbReference>
<evidence type="ECO:0000313" key="14">
    <source>
        <dbReference type="EMBL" id="TPX75670.1"/>
    </source>
</evidence>
<gene>
    <name evidence="14" type="ORF">CcCBS67573_g03044</name>
</gene>
<dbReference type="OrthoDB" id="410701at2759"/>
<sequence length="291" mass="31220">MTPHVRVLPLVATGLGSKTKHYATIQLHNPIRRNALTPGMMTQLREALLEVRALAQTHESLVAVVVAGANGSFCSGFDLTSKTADTDADTLDPAFAAHMSKVMHENMLLLHGLPLVSIAAVDGFALGGGAELMSWCDFRVMSPSARTGFFQSKMGVVPGWGAGTRLRSLFGASHALRLLTTPRILSAFEAHQLNLATHVSDAPEADAAISAAQLVHRDLFERDFVDAYPGAVRAMKRVVLDAGHEDGVDAYIAGLRRCLERERAEFVGLWGAKDNLEAIKTALAASKKSKL</sequence>
<evidence type="ECO:0000256" key="11">
    <source>
        <dbReference type="ARBA" id="ARBA00047446"/>
    </source>
</evidence>
<dbReference type="STRING" id="246404.A0A507FIY3"/>
<dbReference type="Gene3D" id="3.90.226.10">
    <property type="entry name" value="2-enoyl-CoA Hydratase, Chain A, domain 1"/>
    <property type="match status" value="1"/>
</dbReference>
<keyword evidence="15" id="KW-1185">Reference proteome</keyword>
<dbReference type="CDD" id="cd06558">
    <property type="entry name" value="crotonase-like"/>
    <property type="match status" value="1"/>
</dbReference>
<dbReference type="InterPro" id="IPR001753">
    <property type="entry name" value="Enoyl-CoA_hydra/iso"/>
</dbReference>
<keyword evidence="4" id="KW-0456">Lyase</keyword>
<dbReference type="PANTHER" id="PTHR11941">
    <property type="entry name" value="ENOYL-COA HYDRATASE-RELATED"/>
    <property type="match status" value="1"/>
</dbReference>
<dbReference type="GO" id="GO:0005829">
    <property type="term" value="C:cytosol"/>
    <property type="evidence" value="ECO:0007669"/>
    <property type="project" value="UniProtKB-SubCell"/>
</dbReference>
<comment type="subcellular location">
    <subcellularLocation>
        <location evidence="1">Cytoplasm</location>
        <location evidence="1">Cytosol</location>
    </subcellularLocation>
</comment>
<evidence type="ECO:0000256" key="4">
    <source>
        <dbReference type="ARBA" id="ARBA00023239"/>
    </source>
</evidence>